<accession>A0ABV6JKS3</accession>
<protein>
    <submittedName>
        <fullName evidence="1">Uncharacterized protein</fullName>
    </submittedName>
</protein>
<sequence length="166" mass="18932">MGSRPHVCSTVYLATYIKPIAFQLPNGAMVMHAGPHGYMRLPKHMLQLCLHESLHGFPGSEQAQQLQDELRTSHLEFAKQYKDLLTIYHSGPEEYFVVGAEAYLSVMLQLRTHEECIQYLNSLNGGMPLSLAIYERLRKTNPDSKPAWDGYGQWLRKELLDAVSNR</sequence>
<dbReference type="Proteomes" id="UP001589818">
    <property type="component" value="Unassembled WGS sequence"/>
</dbReference>
<gene>
    <name evidence="1" type="ORF">ACFFJ8_34830</name>
</gene>
<keyword evidence="2" id="KW-1185">Reference proteome</keyword>
<organism evidence="1 2">
    <name type="scientific">Paenibacillus mendelii</name>
    <dbReference type="NCBI Taxonomy" id="206163"/>
    <lineage>
        <taxon>Bacteria</taxon>
        <taxon>Bacillati</taxon>
        <taxon>Bacillota</taxon>
        <taxon>Bacilli</taxon>
        <taxon>Bacillales</taxon>
        <taxon>Paenibacillaceae</taxon>
        <taxon>Paenibacillus</taxon>
    </lineage>
</organism>
<name>A0ABV6JKS3_9BACL</name>
<evidence type="ECO:0000313" key="2">
    <source>
        <dbReference type="Proteomes" id="UP001589818"/>
    </source>
</evidence>
<reference evidence="1 2" key="1">
    <citation type="submission" date="2024-09" db="EMBL/GenBank/DDBJ databases">
        <authorList>
            <person name="Sun Q."/>
            <person name="Mori K."/>
        </authorList>
    </citation>
    <scope>NUCLEOTIDE SEQUENCE [LARGE SCALE GENOMIC DNA]</scope>
    <source>
        <strain evidence="1 2">CCM 4839</strain>
    </source>
</reference>
<comment type="caution">
    <text evidence="1">The sequence shown here is derived from an EMBL/GenBank/DDBJ whole genome shotgun (WGS) entry which is preliminary data.</text>
</comment>
<proteinExistence type="predicted"/>
<dbReference type="RefSeq" id="WP_256555322.1">
    <property type="nucleotide sequence ID" value="NZ_JANHOF010000005.1"/>
</dbReference>
<evidence type="ECO:0000313" key="1">
    <source>
        <dbReference type="EMBL" id="MFC0396511.1"/>
    </source>
</evidence>
<dbReference type="EMBL" id="JBHLVF010000061">
    <property type="protein sequence ID" value="MFC0396511.1"/>
    <property type="molecule type" value="Genomic_DNA"/>
</dbReference>